<keyword evidence="1" id="KW-1133">Transmembrane helix</keyword>
<accession>W6JU02</accession>
<dbReference type="Proteomes" id="UP000035763">
    <property type="component" value="Unassembled WGS sequence"/>
</dbReference>
<keyword evidence="1" id="KW-0812">Transmembrane</keyword>
<dbReference type="Pfam" id="PF07811">
    <property type="entry name" value="TadE"/>
    <property type="match status" value="1"/>
</dbReference>
<dbReference type="AlphaFoldDB" id="W6JU02"/>
<name>W6JU02_9MICO</name>
<reference evidence="3 4" key="1">
    <citation type="journal article" date="2013" name="ISME J.">
        <title>A metabolic model for members of the genus Tetrasphaera involved in enhanced biological phosphorus removal.</title>
        <authorList>
            <person name="Kristiansen R."/>
            <person name="Nguyen H.T.T."/>
            <person name="Saunders A.M."/>
            <person name="Nielsen J.L."/>
            <person name="Wimmer R."/>
            <person name="Le V.Q."/>
            <person name="McIlroy S.J."/>
            <person name="Petrovski S."/>
            <person name="Seviour R.J."/>
            <person name="Calteau A."/>
            <person name="Nielsen K.L."/>
            <person name="Nielsen P.H."/>
        </authorList>
    </citation>
    <scope>NUCLEOTIDE SEQUENCE [LARGE SCALE GENOMIC DNA]</scope>
    <source>
        <strain evidence="3 4">Ben110</strain>
    </source>
</reference>
<dbReference type="STRING" id="1193182.BN11_2000006"/>
<gene>
    <name evidence="3" type="ORF">BN11_2000006</name>
</gene>
<protein>
    <recommendedName>
        <fullName evidence="2">TadE-like domain-containing protein</fullName>
    </recommendedName>
</protein>
<comment type="caution">
    <text evidence="3">The sequence shown here is derived from an EMBL/GenBank/DDBJ whole genome shotgun (WGS) entry which is preliminary data.</text>
</comment>
<organism evidence="3 4">
    <name type="scientific">Nostocoides australiense Ben110</name>
    <dbReference type="NCBI Taxonomy" id="1193182"/>
    <lineage>
        <taxon>Bacteria</taxon>
        <taxon>Bacillati</taxon>
        <taxon>Actinomycetota</taxon>
        <taxon>Actinomycetes</taxon>
        <taxon>Micrococcales</taxon>
        <taxon>Intrasporangiaceae</taxon>
        <taxon>Nostocoides</taxon>
    </lineage>
</organism>
<evidence type="ECO:0000313" key="3">
    <source>
        <dbReference type="EMBL" id="CCH72848.1"/>
    </source>
</evidence>
<feature type="domain" description="TadE-like" evidence="2">
    <location>
        <begin position="19"/>
        <end position="61"/>
    </location>
</feature>
<dbReference type="EMBL" id="CAJA01000114">
    <property type="protein sequence ID" value="CCH72848.1"/>
    <property type="molecule type" value="Genomic_DNA"/>
</dbReference>
<evidence type="ECO:0000256" key="1">
    <source>
        <dbReference type="SAM" id="Phobius"/>
    </source>
</evidence>
<feature type="transmembrane region" description="Helical" evidence="1">
    <location>
        <begin position="20"/>
        <end position="44"/>
    </location>
</feature>
<proteinExistence type="predicted"/>
<dbReference type="InterPro" id="IPR012495">
    <property type="entry name" value="TadE-like_dom"/>
</dbReference>
<evidence type="ECO:0000259" key="2">
    <source>
        <dbReference type="Pfam" id="PF07811"/>
    </source>
</evidence>
<sequence>MMRSLGSRAPGGNEGVETGAAIADFAMVTGLLMFVFAAVFQLGLTLHIRNTLISCAAEGARVGARVDAAPGDAVARTTQMIDSAISSRFSQNVTSSTESVDGVDVVVVRVTAPLPLIGPLGPDNELHVTGRAFEEAQ</sequence>
<dbReference type="RefSeq" id="WP_235435464.1">
    <property type="nucleotide sequence ID" value="NZ_HG764815.1"/>
</dbReference>
<evidence type="ECO:0000313" key="4">
    <source>
        <dbReference type="Proteomes" id="UP000035763"/>
    </source>
</evidence>
<keyword evidence="1" id="KW-0472">Membrane</keyword>
<keyword evidence="4" id="KW-1185">Reference proteome</keyword>